<evidence type="ECO:0000313" key="4">
    <source>
        <dbReference type="EMBL" id="MFD0991760.1"/>
    </source>
</evidence>
<accession>A0ABW3JPF3</accession>
<protein>
    <submittedName>
        <fullName evidence="4">Porin family protein</fullName>
    </submittedName>
</protein>
<evidence type="ECO:0000256" key="1">
    <source>
        <dbReference type="ARBA" id="ARBA00022729"/>
    </source>
</evidence>
<dbReference type="Gene3D" id="2.40.160.20">
    <property type="match status" value="1"/>
</dbReference>
<proteinExistence type="predicted"/>
<evidence type="ECO:0000256" key="2">
    <source>
        <dbReference type="SAM" id="SignalP"/>
    </source>
</evidence>
<name>A0ABW3JPF3_9FLAO</name>
<feature type="chain" id="PRO_5046165080" evidence="2">
    <location>
        <begin position="20"/>
        <end position="189"/>
    </location>
</feature>
<dbReference type="InterPro" id="IPR011250">
    <property type="entry name" value="OMP/PagP_B-barrel"/>
</dbReference>
<comment type="caution">
    <text evidence="4">The sequence shown here is derived from an EMBL/GenBank/DDBJ whole genome shotgun (WGS) entry which is preliminary data.</text>
</comment>
<evidence type="ECO:0000259" key="3">
    <source>
        <dbReference type="Pfam" id="PF13505"/>
    </source>
</evidence>
<organism evidence="4 5">
    <name type="scientific">Tenacibaculum geojense</name>
    <dbReference type="NCBI Taxonomy" id="915352"/>
    <lineage>
        <taxon>Bacteria</taxon>
        <taxon>Pseudomonadati</taxon>
        <taxon>Bacteroidota</taxon>
        <taxon>Flavobacteriia</taxon>
        <taxon>Flavobacteriales</taxon>
        <taxon>Flavobacteriaceae</taxon>
        <taxon>Tenacibaculum</taxon>
    </lineage>
</organism>
<feature type="domain" description="Outer membrane protein beta-barrel" evidence="3">
    <location>
        <begin position="11"/>
        <end position="189"/>
    </location>
</feature>
<dbReference type="InterPro" id="IPR027385">
    <property type="entry name" value="Beta-barrel_OMP"/>
</dbReference>
<dbReference type="EMBL" id="JBHTJR010000014">
    <property type="protein sequence ID" value="MFD0991760.1"/>
    <property type="molecule type" value="Genomic_DNA"/>
</dbReference>
<dbReference type="Pfam" id="PF13505">
    <property type="entry name" value="OMP_b-brl"/>
    <property type="match status" value="1"/>
</dbReference>
<keyword evidence="1 2" id="KW-0732">Signal</keyword>
<sequence length="189" mass="20139">MKKLLLSIAMIAVGFTASAQGFEKSDVYLTGTVGFNNESLGDFSSSLFTFSPSAGYFVSENIALELGLTFASGENEATDTEASVFGVGLGASYFFTPSEKFSFIVGAGFSYSNESSEEFGVEQPDQSIFGFTVSPGINYFISESFALRASIGALSYRNTSVDIDGADSINNFGLNLNLSNIELGLTYKF</sequence>
<dbReference type="Proteomes" id="UP001597062">
    <property type="component" value="Unassembled WGS sequence"/>
</dbReference>
<dbReference type="SUPFAM" id="SSF56925">
    <property type="entry name" value="OMPA-like"/>
    <property type="match status" value="1"/>
</dbReference>
<dbReference type="RefSeq" id="WP_386104366.1">
    <property type="nucleotide sequence ID" value="NZ_JBHTJR010000014.1"/>
</dbReference>
<keyword evidence="5" id="KW-1185">Reference proteome</keyword>
<evidence type="ECO:0000313" key="5">
    <source>
        <dbReference type="Proteomes" id="UP001597062"/>
    </source>
</evidence>
<feature type="signal peptide" evidence="2">
    <location>
        <begin position="1"/>
        <end position="19"/>
    </location>
</feature>
<gene>
    <name evidence="4" type="ORF">ACFQ1U_00950</name>
</gene>
<reference evidence="5" key="1">
    <citation type="journal article" date="2019" name="Int. J. Syst. Evol. Microbiol.">
        <title>The Global Catalogue of Microorganisms (GCM) 10K type strain sequencing project: providing services to taxonomists for standard genome sequencing and annotation.</title>
        <authorList>
            <consortium name="The Broad Institute Genomics Platform"/>
            <consortium name="The Broad Institute Genome Sequencing Center for Infectious Disease"/>
            <person name="Wu L."/>
            <person name="Ma J."/>
        </authorList>
    </citation>
    <scope>NUCLEOTIDE SEQUENCE [LARGE SCALE GENOMIC DNA]</scope>
    <source>
        <strain evidence="5">CCUG 60527</strain>
    </source>
</reference>